<organism evidence="4 5">
    <name type="scientific">Desulfomonile tiedjei (strain ATCC 49306 / DSM 6799 / DCB-1)</name>
    <dbReference type="NCBI Taxonomy" id="706587"/>
    <lineage>
        <taxon>Bacteria</taxon>
        <taxon>Pseudomonadati</taxon>
        <taxon>Thermodesulfobacteriota</taxon>
        <taxon>Desulfomonilia</taxon>
        <taxon>Desulfomonilales</taxon>
        <taxon>Desulfomonilaceae</taxon>
        <taxon>Desulfomonile</taxon>
    </lineage>
</organism>
<protein>
    <submittedName>
        <fullName evidence="4">Aerobic-type carbon monoxide dehydrogenase, large subunit CoxL/CutL-like protein</fullName>
    </submittedName>
</protein>
<dbReference type="GO" id="GO:0016491">
    <property type="term" value="F:oxidoreductase activity"/>
    <property type="evidence" value="ECO:0007669"/>
    <property type="project" value="UniProtKB-KW"/>
</dbReference>
<accession>I4C1G6</accession>
<evidence type="ECO:0000259" key="3">
    <source>
        <dbReference type="SMART" id="SM01008"/>
    </source>
</evidence>
<dbReference type="Pfam" id="PF01315">
    <property type="entry name" value="Ald_Xan_dh_C"/>
    <property type="match status" value="1"/>
</dbReference>
<feature type="domain" description="Aldehyde oxidase/xanthine dehydrogenase a/b hammerhead" evidence="3">
    <location>
        <begin position="21"/>
        <end position="126"/>
    </location>
</feature>
<dbReference type="InterPro" id="IPR036856">
    <property type="entry name" value="Ald_Oxase/Xan_DH_a/b_sf"/>
</dbReference>
<dbReference type="RefSeq" id="WP_014808563.1">
    <property type="nucleotide sequence ID" value="NC_018025.1"/>
</dbReference>
<dbReference type="InterPro" id="IPR008274">
    <property type="entry name" value="AldOxase/xan_DH_MoCoBD1"/>
</dbReference>
<dbReference type="InterPro" id="IPR037165">
    <property type="entry name" value="AldOxase/xan_DH_Mopterin-bd_sf"/>
</dbReference>
<dbReference type="InterPro" id="IPR016208">
    <property type="entry name" value="Ald_Oxase/xanthine_DH-like"/>
</dbReference>
<dbReference type="AlphaFoldDB" id="I4C1G6"/>
<evidence type="ECO:0000313" key="4">
    <source>
        <dbReference type="EMBL" id="AFM23407.1"/>
    </source>
</evidence>
<dbReference type="InterPro" id="IPR046867">
    <property type="entry name" value="AldOxase/xan_DH_MoCoBD2"/>
</dbReference>
<dbReference type="PATRIC" id="fig|706587.4.peg.768"/>
<dbReference type="PANTHER" id="PTHR11908">
    <property type="entry name" value="XANTHINE DEHYDROGENASE"/>
    <property type="match status" value="1"/>
</dbReference>
<keyword evidence="5" id="KW-1185">Reference proteome</keyword>
<dbReference type="PANTHER" id="PTHR11908:SF132">
    <property type="entry name" value="ALDEHYDE OXIDASE 1-RELATED"/>
    <property type="match status" value="1"/>
</dbReference>
<evidence type="ECO:0000256" key="2">
    <source>
        <dbReference type="ARBA" id="ARBA00023002"/>
    </source>
</evidence>
<dbReference type="STRING" id="706587.Desti_0681"/>
<dbReference type="Gene3D" id="3.90.1170.50">
    <property type="entry name" value="Aldehyde oxidase/xanthine dehydrogenase, a/b hammerhead"/>
    <property type="match status" value="1"/>
</dbReference>
<sequence>MSEFRVVGKSLPQIDALQKAIGETRYVSDITLPRMLYGRILRSPYPHARIRNIDVSRAEALPGVKSVITYADTPAVRFGPRSEDWTILANTKAIFEGDEIAAVAAVDEDVAEEALELITVDYEPIPGVFDPLDAMAPDAPLVHDDKPGNIAAEFSIQAGDVDDALKRSHFVYEARYFTNQVYQAYLEPMGAVAQTDISGRLTLWVGTQIPNMMRMSYAKALSMAPEDIRIVVPDYGGAFGAKMENNSHLVAAVLARKSGRPVKVINPRQDDFLAGNPRVPMYIDIKLGVDSDGILTGKDVKIVGGNGARTVYGPAIVSTACYRVDSLYRFKHVRAKGYTVYTNTIPTGCFRGFGNSQSTFALESSLDAIAEELSMDPIELRMKNAIGPNEVSVHGWKIGSNGLRECMTRAAESAQWSEKRSQKKPFRGIGLACCNHVSGNRAFAREFDGGSGIIRVGRDGRVTLYHGESDMGQGQKTAFAQIAAEKLGISLEQIEVAVVDTDVSPFGLGSFATRGTTIGGNGVLSAATEAFRQLAGVAADMLEANEDDIVAANGKFFVKGSPEKYILFKEVANQASTSRGGAPLIAVGSYIPPTQLPDPVTKYGNISPAYPFGCHIAEVEVDPETGEITVVNFVAAHDVGRAINPMATEGQIEGGVVQGLGWTLMEKMVVENGHLVNPSFLDYEIPGPLDVPKITPLLIESIEPEGPYGAKGIGEPALNPSMAAITNAIYNATGVRILALPVTAEKLLSELHKLSANK</sequence>
<dbReference type="EMBL" id="CP003360">
    <property type="protein sequence ID" value="AFM23407.1"/>
    <property type="molecule type" value="Genomic_DNA"/>
</dbReference>
<dbReference type="HOGENOM" id="CLU_001681_2_1_7"/>
<dbReference type="Pfam" id="PF20256">
    <property type="entry name" value="MoCoBD_2"/>
    <property type="match status" value="1"/>
</dbReference>
<gene>
    <name evidence="4" type="ordered locus">Desti_0681</name>
</gene>
<dbReference type="SUPFAM" id="SSF56003">
    <property type="entry name" value="Molybdenum cofactor-binding domain"/>
    <property type="match status" value="1"/>
</dbReference>
<dbReference type="SMART" id="SM01008">
    <property type="entry name" value="Ald_Xan_dh_C"/>
    <property type="match status" value="1"/>
</dbReference>
<dbReference type="eggNOG" id="COG1529">
    <property type="taxonomic scope" value="Bacteria"/>
</dbReference>
<keyword evidence="2" id="KW-0560">Oxidoreductase</keyword>
<name>I4C1G6_DESTA</name>
<dbReference type="InterPro" id="IPR000674">
    <property type="entry name" value="Ald_Oxase/Xan_DH_a/b"/>
</dbReference>
<dbReference type="Gene3D" id="3.30.365.10">
    <property type="entry name" value="Aldehyde oxidase/xanthine dehydrogenase, molybdopterin binding domain"/>
    <property type="match status" value="4"/>
</dbReference>
<dbReference type="KEGG" id="dti:Desti_0681"/>
<keyword evidence="1" id="KW-0500">Molybdenum</keyword>
<dbReference type="GO" id="GO:0005506">
    <property type="term" value="F:iron ion binding"/>
    <property type="evidence" value="ECO:0007669"/>
    <property type="project" value="InterPro"/>
</dbReference>
<dbReference type="SUPFAM" id="SSF54665">
    <property type="entry name" value="CO dehydrogenase molybdoprotein N-domain-like"/>
    <property type="match status" value="1"/>
</dbReference>
<evidence type="ECO:0000256" key="1">
    <source>
        <dbReference type="ARBA" id="ARBA00022505"/>
    </source>
</evidence>
<dbReference type="Pfam" id="PF02738">
    <property type="entry name" value="MoCoBD_1"/>
    <property type="match status" value="1"/>
</dbReference>
<dbReference type="Proteomes" id="UP000006055">
    <property type="component" value="Chromosome"/>
</dbReference>
<evidence type="ECO:0000313" key="5">
    <source>
        <dbReference type="Proteomes" id="UP000006055"/>
    </source>
</evidence>
<reference evidence="5" key="1">
    <citation type="submission" date="2012-06" db="EMBL/GenBank/DDBJ databases">
        <title>Complete sequence of chromosome of Desulfomonile tiedjei DSM 6799.</title>
        <authorList>
            <person name="Lucas S."/>
            <person name="Copeland A."/>
            <person name="Lapidus A."/>
            <person name="Glavina del Rio T."/>
            <person name="Dalin E."/>
            <person name="Tice H."/>
            <person name="Bruce D."/>
            <person name="Goodwin L."/>
            <person name="Pitluck S."/>
            <person name="Peters L."/>
            <person name="Ovchinnikova G."/>
            <person name="Zeytun A."/>
            <person name="Lu M."/>
            <person name="Kyrpides N."/>
            <person name="Mavromatis K."/>
            <person name="Ivanova N."/>
            <person name="Brettin T."/>
            <person name="Detter J.C."/>
            <person name="Han C."/>
            <person name="Larimer F."/>
            <person name="Land M."/>
            <person name="Hauser L."/>
            <person name="Markowitz V."/>
            <person name="Cheng J.-F."/>
            <person name="Hugenholtz P."/>
            <person name="Woyke T."/>
            <person name="Wu D."/>
            <person name="Spring S."/>
            <person name="Schroeder M."/>
            <person name="Brambilla E."/>
            <person name="Klenk H.-P."/>
            <person name="Eisen J.A."/>
        </authorList>
    </citation>
    <scope>NUCLEOTIDE SEQUENCE [LARGE SCALE GENOMIC DNA]</scope>
    <source>
        <strain evidence="5">ATCC 49306 / DSM 6799 / DCB-1</strain>
    </source>
</reference>
<proteinExistence type="predicted"/>